<evidence type="ECO:0000313" key="7">
    <source>
        <dbReference type="EMBL" id="ACB97427.1"/>
    </source>
</evidence>
<protein>
    <submittedName>
        <fullName evidence="7">Erythronolide synthase</fullName>
        <ecNumber evidence="7">2.3.1.94</ecNumber>
    </submittedName>
</protein>
<dbReference type="EC" id="2.3.1.94" evidence="7"/>
<keyword evidence="8" id="KW-1185">Reference proteome</keyword>
<feature type="region of interest" description="Disordered" evidence="4">
    <location>
        <begin position="1644"/>
        <end position="1664"/>
    </location>
</feature>
<feature type="region of interest" description="Disordered" evidence="4">
    <location>
        <begin position="1691"/>
        <end position="1724"/>
    </location>
</feature>
<evidence type="ECO:0000256" key="1">
    <source>
        <dbReference type="ARBA" id="ARBA00022450"/>
    </source>
</evidence>
<feature type="domain" description="Carrier" evidence="5">
    <location>
        <begin position="2023"/>
        <end position="2107"/>
    </location>
</feature>
<dbReference type="Pfam" id="PF08659">
    <property type="entry name" value="KR"/>
    <property type="match status" value="1"/>
</dbReference>
<dbReference type="SUPFAM" id="SSF47336">
    <property type="entry name" value="ACP-like"/>
    <property type="match status" value="2"/>
</dbReference>
<evidence type="ECO:0000256" key="3">
    <source>
        <dbReference type="ARBA" id="ARBA00022679"/>
    </source>
</evidence>
<dbReference type="EMBL" id="CP001018">
    <property type="protein sequence ID" value="ACB97427.1"/>
    <property type="molecule type" value="Genomic_DNA"/>
</dbReference>
<dbReference type="InterPro" id="IPR016039">
    <property type="entry name" value="Thiolase-like"/>
</dbReference>
<evidence type="ECO:0000256" key="2">
    <source>
        <dbReference type="ARBA" id="ARBA00022553"/>
    </source>
</evidence>
<dbReference type="InterPro" id="IPR052568">
    <property type="entry name" value="PKS-FAS_Synthase"/>
</dbReference>
<dbReference type="SUPFAM" id="SSF51412">
    <property type="entry name" value="Inosine monophosphate dehydrogenase (IMPDH)"/>
    <property type="match status" value="2"/>
</dbReference>
<dbReference type="SUPFAM" id="SSF53901">
    <property type="entry name" value="Thiolase-like"/>
    <property type="match status" value="1"/>
</dbReference>
<dbReference type="eggNOG" id="COG3321">
    <property type="taxonomic scope" value="Bacteria"/>
</dbReference>
<dbReference type="InterPro" id="IPR014043">
    <property type="entry name" value="Acyl_transferase_dom"/>
</dbReference>
<reference evidence="7 8" key="1">
    <citation type="submission" date="2008-03" db="EMBL/GenBank/DDBJ databases">
        <title>Complete sequence of plasmid2 of Beijerinckia indica subsp. indica ATCC 9039.</title>
        <authorList>
            <consortium name="US DOE Joint Genome Institute"/>
            <person name="Copeland A."/>
            <person name="Lucas S."/>
            <person name="Lapidus A."/>
            <person name="Glavina del Rio T."/>
            <person name="Dalin E."/>
            <person name="Tice H."/>
            <person name="Bruce D."/>
            <person name="Goodwin L."/>
            <person name="Pitluck S."/>
            <person name="LaButti K."/>
            <person name="Schmutz J."/>
            <person name="Larimer F."/>
            <person name="Land M."/>
            <person name="Hauser L."/>
            <person name="Kyrpides N."/>
            <person name="Ivanova N."/>
            <person name="Dunfield P.F."/>
            <person name="Dedysh S.N."/>
            <person name="Liesack W."/>
            <person name="Saw J.H."/>
            <person name="Alam M."/>
            <person name="Chen Y."/>
            <person name="Murrell J.C."/>
            <person name="Richardson P."/>
        </authorList>
    </citation>
    <scope>NUCLEOTIDE SEQUENCE [LARGE SCALE GENOMIC DNA]</scope>
    <source>
        <strain evidence="8">ATCC 9039 / DSM 1715 / NCIMB 8712</strain>
        <plasmid evidence="7 8">pBIND02</plasmid>
    </source>
</reference>
<dbReference type="SUPFAM" id="SSF51735">
    <property type="entry name" value="NAD(P)-binding Rossmann-fold domains"/>
    <property type="match status" value="2"/>
</dbReference>
<dbReference type="SMART" id="SM00827">
    <property type="entry name" value="PKS_AT"/>
    <property type="match status" value="1"/>
</dbReference>
<dbReference type="InterPro" id="IPR014030">
    <property type="entry name" value="Ketoacyl_synth_N"/>
</dbReference>
<dbReference type="eggNOG" id="COG1028">
    <property type="taxonomic scope" value="Bacteria"/>
</dbReference>
<organism evidence="7 8">
    <name type="scientific">Beijerinckia indica subsp. indica (strain ATCC 9039 / DSM 1715 / NCIMB 8712)</name>
    <dbReference type="NCBI Taxonomy" id="395963"/>
    <lineage>
        <taxon>Bacteria</taxon>
        <taxon>Pseudomonadati</taxon>
        <taxon>Pseudomonadota</taxon>
        <taxon>Alphaproteobacteria</taxon>
        <taxon>Hyphomicrobiales</taxon>
        <taxon>Beijerinckiaceae</taxon>
        <taxon>Beijerinckia</taxon>
    </lineage>
</organism>
<dbReference type="eggNOG" id="COG2070">
    <property type="taxonomic scope" value="Bacteria"/>
</dbReference>
<evidence type="ECO:0000259" key="5">
    <source>
        <dbReference type="PROSITE" id="PS50075"/>
    </source>
</evidence>
<dbReference type="eggNOG" id="COG0236">
    <property type="taxonomic scope" value="Bacteria"/>
</dbReference>
<dbReference type="InterPro" id="IPR016036">
    <property type="entry name" value="Malonyl_transacylase_ACP-bd"/>
</dbReference>
<dbReference type="InterPro" id="IPR014031">
    <property type="entry name" value="Ketoacyl_synth_C"/>
</dbReference>
<dbReference type="InterPro" id="IPR018201">
    <property type="entry name" value="Ketoacyl_synth_AS"/>
</dbReference>
<dbReference type="InterPro" id="IPR016035">
    <property type="entry name" value="Acyl_Trfase/lysoPLipase"/>
</dbReference>
<dbReference type="Proteomes" id="UP000001695">
    <property type="component" value="Plasmid pBIND02"/>
</dbReference>
<dbReference type="Gene3D" id="3.20.20.70">
    <property type="entry name" value="Aldolase class I"/>
    <property type="match status" value="2"/>
</dbReference>
<gene>
    <name evidence="7" type="ordered locus">Bind_3900</name>
</gene>
<dbReference type="InterPro" id="IPR009081">
    <property type="entry name" value="PP-bd_ACP"/>
</dbReference>
<dbReference type="PROSITE" id="PS00606">
    <property type="entry name" value="KS3_1"/>
    <property type="match status" value="1"/>
</dbReference>
<dbReference type="GO" id="GO:0047879">
    <property type="term" value="F:erythronolide synthase activity"/>
    <property type="evidence" value="ECO:0007669"/>
    <property type="project" value="UniProtKB-EC"/>
</dbReference>
<dbReference type="PROSITE" id="PS52004">
    <property type="entry name" value="KS3_2"/>
    <property type="match status" value="1"/>
</dbReference>
<keyword evidence="2" id="KW-0597">Phosphoprotein</keyword>
<dbReference type="InterPro" id="IPR036291">
    <property type="entry name" value="NAD(P)-bd_dom_sf"/>
</dbReference>
<dbReference type="HOGENOM" id="CLU_000022_30_1_5"/>
<feature type="compositionally biased region" description="Low complexity" evidence="4">
    <location>
        <begin position="1691"/>
        <end position="1703"/>
    </location>
</feature>
<dbReference type="InterPro" id="IPR036736">
    <property type="entry name" value="ACP-like_sf"/>
</dbReference>
<dbReference type="GO" id="GO:0006633">
    <property type="term" value="P:fatty acid biosynthetic process"/>
    <property type="evidence" value="ECO:0007669"/>
    <property type="project" value="InterPro"/>
</dbReference>
<dbReference type="SUPFAM" id="SSF55048">
    <property type="entry name" value="Probable ACP-binding domain of malonyl-CoA ACP transacylase"/>
    <property type="match status" value="1"/>
</dbReference>
<dbReference type="PANTHER" id="PTHR43074:SF1">
    <property type="entry name" value="BETA-KETOACYL SYNTHASE FAMILY PROTEIN-RELATED"/>
    <property type="match status" value="1"/>
</dbReference>
<dbReference type="Pfam" id="PF00550">
    <property type="entry name" value="PP-binding"/>
    <property type="match status" value="2"/>
</dbReference>
<dbReference type="RefSeq" id="WP_012382816.1">
    <property type="nucleotide sequence ID" value="NC_010578.1"/>
</dbReference>
<dbReference type="InterPro" id="IPR020841">
    <property type="entry name" value="PKS_Beta-ketoAc_synthase_dom"/>
</dbReference>
<feature type="domain" description="Ketosynthase family 3 (KS3)" evidence="6">
    <location>
        <begin position="685"/>
        <end position="1140"/>
    </location>
</feature>
<keyword evidence="7" id="KW-0012">Acyltransferase</keyword>
<dbReference type="Gene3D" id="1.10.1200.10">
    <property type="entry name" value="ACP-like"/>
    <property type="match status" value="2"/>
</dbReference>
<dbReference type="SMART" id="SM00822">
    <property type="entry name" value="PKS_KR"/>
    <property type="match status" value="1"/>
</dbReference>
<dbReference type="Gene3D" id="3.40.366.10">
    <property type="entry name" value="Malonyl-Coenzyme A Acyl Carrier Protein, domain 2"/>
    <property type="match status" value="1"/>
</dbReference>
<dbReference type="Gene3D" id="3.40.47.10">
    <property type="match status" value="1"/>
</dbReference>
<dbReference type="InterPro" id="IPR013785">
    <property type="entry name" value="Aldolase_TIM"/>
</dbReference>
<dbReference type="Pfam" id="PF00698">
    <property type="entry name" value="Acyl_transf_1"/>
    <property type="match status" value="1"/>
</dbReference>
<dbReference type="eggNOG" id="COG3266">
    <property type="taxonomic scope" value="Bacteria"/>
</dbReference>
<dbReference type="Pfam" id="PF00109">
    <property type="entry name" value="ketoacyl-synt"/>
    <property type="match status" value="1"/>
</dbReference>
<name>B2ILM7_BEII9</name>
<evidence type="ECO:0000256" key="4">
    <source>
        <dbReference type="SAM" id="MobiDB-lite"/>
    </source>
</evidence>
<dbReference type="SMART" id="SM00825">
    <property type="entry name" value="PKS_KS"/>
    <property type="match status" value="1"/>
</dbReference>
<dbReference type="GO" id="GO:0004315">
    <property type="term" value="F:3-oxoacyl-[acyl-carrier-protein] synthase activity"/>
    <property type="evidence" value="ECO:0007669"/>
    <property type="project" value="InterPro"/>
</dbReference>
<dbReference type="KEGG" id="bid:Bind_3900"/>
<dbReference type="InterPro" id="IPR001227">
    <property type="entry name" value="Ac_transferase_dom_sf"/>
</dbReference>
<accession>B2ILM7</accession>
<dbReference type="PROSITE" id="PS50075">
    <property type="entry name" value="CARRIER"/>
    <property type="match status" value="1"/>
</dbReference>
<dbReference type="Gene3D" id="3.40.50.720">
    <property type="entry name" value="NAD(P)-binding Rossmann-like Domain"/>
    <property type="match status" value="1"/>
</dbReference>
<dbReference type="Pfam" id="PF16197">
    <property type="entry name" value="KAsynt_C_assoc"/>
    <property type="match status" value="1"/>
</dbReference>
<dbReference type="InterPro" id="IPR013968">
    <property type="entry name" value="PKS_KR"/>
</dbReference>
<sequence length="2674" mass="289145">METIVAITPWHTIDPQIAIAASKAGELGILDLGLQDDAAAITAALHQLRSMTGAVGRWGVRWDTFGADSRGLDQLANNLQGEIPVLVLAGLKTHEVLKQLKAAERLAQQVFLEVHDQDTALAAQAAGYAGLIVKGHEAGGQVGKSSSFILLQELRGPIKIPYWIQGGISMHSAAAAVLAGATGVVLAEQLWLTQEGPCFSPGQRELWSRLDGSETLTIGRDADLFRLSNRHGRGKLRELELAVAKGAGWQELLQRQLSDHIDPLMPVGQDIAFAGAFGQRYVTVGSVIMAMRNAIDASLSQAGSNNHLAPDSPLAKLHGTRYPIVQGPMTRVSDVAPFAKAVAEAGGLPFLALAVMRGPQARALLVKAKELMGQRSWGVGILGFMPLDLRQEQMEAVREVKPPFAIIAGGRPSQARELEDLNISTYLHVPSPGLLKEFLKEGARKFIFEGSECGGHTGPRTSFTLWGSAIDTLLNAEIKDPESVQVLFAGGIHNAMSAAMVSVMAAPLSERRMKIGVLMGTAYLFTQEAVHAGAIVQEFQEQAIACEETAVLQSGVGIYTRCAKTNFCNEFDDKRNELLLDTKSDDQILMELELLNIGRLRIASKGVSRNANSTASDGTDRYTGLDVETQRREGLYMMGEVARLRKARVSMAELHNDVSAEATAVLAQAALRQAEHKHPAMPKPHEDIAIVGMASLLPGASDLPSYWQNIMLAVNAIREVPESRWRADDFFDPKRGIKDKVYSRWGGFLDDVAFDPTHYGIPPASLRSIEPIQLLALHIASKALEDAGFDRRPFPRERTATIFAASGMNDLGMDYIFRTLLTHYLPKVEGVSEDNRKRILDSLCEHDLPKWTEDSFPGMLANVVSGRVANRLDLRGTNFTVDAACAASLAALDTGIRQLRSGDADVALVGSVDGANNVLGFMTFAQTHALSPRGRCRPFDDSADGIALGEGVAAVVLKRLTDAERDGDKIYAVIKGIGSSSDGHNRSLTAPHPQGQVRAIERAYADAGVDPASVTLIEAHGTGTALGDRSEIESLNLAFGTASTQHQYCAVGSVKSMIGHTKVTAGLAALIKASLALKHRVLPPTLGVERPSSRVDFPNTPFYINTEARPWLGMPEGQPRRCGVSAFGFGGTNFHTVLEEYRGEYRPSDSQDLNPRAAEIFAFGRAKRPEVEQAVRTLLQGLAQPEHLNLAQLAYAVHLDEARVRPKNGALTCQLAIVASSVADLKTKLEFFLRESKDKTSIKAPQGIYYREQEHREDSGAVCMLFSGQGSQRINMLRDLVLTRPASYALFERADALLKEALPQPLSRYIYPLPSFTKEEQEQQQKALNDTHVAQPALGVIDLTALDFLTSFGLRPNFVAGHSYGEYVALCAAGVISRDDLIRLSEVRGRIAAQTSKAESGTMAAVNADEARVVEAINRLGLAVSVANLNAPDQTIIAGSAEAIDAAVKALIQESLRIKPIAVTAAFHCAAMAEAQEALAAELAKITFQRPQISLFSNTTGNRYPDDPGEIQALLARHIAEPLRFVDEIQHLYEAGARVFIEAGPGLVLSGLVDRILGDRPHVSLGIDVPDRPGWLQFAHLLAQVFSLGLPINLEPWFQRRGLADTNLEQTLAQARAKAQPGPMVWRVNGGKAVPWYTPIQAPSQASTKIPTPPKTPSLSAPSIHKPINTQAAQDGALPNGLARPAINPAAAERASGSTAAPASQNSFVEREGRPVVSNYDPSSRIAASPPAAYALGSESRFTEVQGSLAQLIDLQRTQQETLRRFFEFQEHWLTGQRPEMTAPSNSVLALANVQPLPAQLPPVPARAPAATIVPPAPVLPKFAVAPSPHGAKPTQPAPAAFASPTLNAVPARAPAMSGNGSAKAKNTTDAKAFAPTEQFKADLLRAASERTGYSEDMLDLDAHMEADLGIDSIKRIEIFSKLKDQYPFMEGRAEETVFEELSSLKTLNAVINWYDGLRQTLAKPGGGADPIKIPPLAASVSLLETAAPQNSGVGTNGSAADHVILKAKSTTDAHATGEKAFAPTEQFKADLLHAAAERTGYSEDMLDLDAHMEADLGIDSIKRIEIFSKLKDQYPFMEGRAEETVFEELSSLKTLNAVIDWYDGLHQSMAMPEGADSVKKSQTPSSVSLPEAAESIEIMASADEVQRYTVTPVAAPRDGMAEMNGFPADRLILLVGDVPILGTAFRDRLTAKHYHVRQIVSGTDTHVLDEDRIEVDFSSLDGVSKLRALIAEKGQKVGALFNLAGLGTIADAANDQHLEYARRLFLLLKVLETDLKESAPIGGGWLINLTAFDGQFGLRQTRAFPALHAGTLGVAKSVAREWPGIRVKCIDVDPDIDLHHLVTEVLREVGNDDQTVEVGFTPKERWKLDLGKGSATAADLSTLDLDSNSVLLVTGGAYGITADVTQALAEKFHPRLVLVGRSPMPEEEAKATRDLVEPQQLQQYLIHELRAQNPKTTPAEVNRALKRMLRDRQIRANLAAMRAAGAEVDYHTLDIRDGEAFGRLIDDVYARWGRIDGVLHGAGVIDDKSIRDKSPESFDIVFTTKVVPATVLANKLRPEGLKFLMFFSSIAGRFGNAGQSDYSAANEVVNKLADRLSHDWPHVHTIAINWGPWDGGMVSDELRRLYATKNIHPIPVAEGRQRCLEELGRSNSGKPEIVVAASLQQIAQLALRQ</sequence>
<dbReference type="InterPro" id="IPR057326">
    <property type="entry name" value="KR_dom"/>
</dbReference>
<keyword evidence="7" id="KW-0614">Plasmid</keyword>
<dbReference type="Pfam" id="PF03060">
    <property type="entry name" value="NMO"/>
    <property type="match status" value="1"/>
</dbReference>
<dbReference type="InterPro" id="IPR032821">
    <property type="entry name" value="PKS_assoc"/>
</dbReference>
<dbReference type="PANTHER" id="PTHR43074">
    <property type="entry name" value="OMEGA-3 POLYUNSATURATED FATTY ACID SYNTHASE PFAB-RELATED"/>
    <property type="match status" value="1"/>
</dbReference>
<keyword evidence="3 7" id="KW-0808">Transferase</keyword>
<dbReference type="SUPFAM" id="SSF52151">
    <property type="entry name" value="FabD/lysophospholipase-like"/>
    <property type="match status" value="1"/>
</dbReference>
<keyword evidence="1" id="KW-0596">Phosphopantetheine</keyword>
<evidence type="ECO:0000259" key="6">
    <source>
        <dbReference type="PROSITE" id="PS52004"/>
    </source>
</evidence>
<dbReference type="CDD" id="cd00833">
    <property type="entry name" value="PKS"/>
    <property type="match status" value="1"/>
</dbReference>
<evidence type="ECO:0000313" key="8">
    <source>
        <dbReference type="Proteomes" id="UP000001695"/>
    </source>
</evidence>
<geneLocation type="plasmid" evidence="7 8">
    <name>pBIND02</name>
</geneLocation>
<dbReference type="CDD" id="cd08953">
    <property type="entry name" value="KR_2_SDR_x"/>
    <property type="match status" value="1"/>
</dbReference>
<dbReference type="Pfam" id="PF02801">
    <property type="entry name" value="Ketoacyl-synt_C"/>
    <property type="match status" value="1"/>
</dbReference>
<proteinExistence type="predicted"/>